<dbReference type="Proteomes" id="UP001486565">
    <property type="component" value="Chromosome"/>
</dbReference>
<keyword evidence="1" id="KW-0175">Coiled coil</keyword>
<name>A0ABZ2Y5K5_9FIRM</name>
<evidence type="ECO:0000256" key="1">
    <source>
        <dbReference type="SAM" id="Coils"/>
    </source>
</evidence>
<organism evidence="2 3">
    <name type="scientific">Defluviitalea saccharophila</name>
    <dbReference type="NCBI Taxonomy" id="879970"/>
    <lineage>
        <taxon>Bacteria</taxon>
        <taxon>Bacillati</taxon>
        <taxon>Bacillota</taxon>
        <taxon>Clostridia</taxon>
        <taxon>Lachnospirales</taxon>
        <taxon>Defluviitaleaceae</taxon>
        <taxon>Defluviitalea</taxon>
    </lineage>
</organism>
<accession>A0ABZ2Y5K5</accession>
<reference evidence="2 3" key="1">
    <citation type="submission" date="2023-03" db="EMBL/GenBank/DDBJ databases">
        <title>Novel Species.</title>
        <authorList>
            <person name="Ma S."/>
        </authorList>
    </citation>
    <scope>NUCLEOTIDE SEQUENCE [LARGE SCALE GENOMIC DNA]</scope>
    <source>
        <strain evidence="2 3">LIND6LT2</strain>
    </source>
</reference>
<gene>
    <name evidence="2" type="ORF">QBE51_03590</name>
</gene>
<protein>
    <submittedName>
        <fullName evidence="2">Uncharacterized protein</fullName>
    </submittedName>
</protein>
<proteinExistence type="predicted"/>
<dbReference type="RefSeq" id="WP_341877585.1">
    <property type="nucleotide sequence ID" value="NZ_CP121687.1"/>
</dbReference>
<keyword evidence="3" id="KW-1185">Reference proteome</keyword>
<evidence type="ECO:0000313" key="2">
    <source>
        <dbReference type="EMBL" id="WZL70623.1"/>
    </source>
</evidence>
<evidence type="ECO:0000313" key="3">
    <source>
        <dbReference type="Proteomes" id="UP001486565"/>
    </source>
</evidence>
<feature type="coiled-coil region" evidence="1">
    <location>
        <begin position="178"/>
        <end position="205"/>
    </location>
</feature>
<sequence>MAYNTQPIVTDVDGNPVSQYYNPTTDQYEPVEGSGGGNKVVLYNADGTENNSLSLIPILEKLSELTGTVIDEQTRQSNEQQRITFYNQLVEMLNTGQLKGDKGDTGETGRGLEFDWDGTRLGVRVEGDEEYIYVDLRGPQGPPGEIENLTSQHIEDALGYLPVSPNDLEEHNEDEESHADIRSNITSLNDRLVELETEVKEASSITIGPTTDSVIPIPSNAKGQIYVGVKGNTVTQIVENGNLSDGITGWASTGGAFNVTNKELSFLASSQNQLVYNITPTQIQKYYFRGLIKSNSNQVALRALTVNVYHSGNGQYELLSGIATTTNISNETSIGIRDERTSGFDTVYGKDFMIVPMIGELANLTVEEMNTRFPHYLTTGTKSTLCSFRMQSKKSDGVVGSEAYVYKEDENGKIIEMNKLVNPTTGEVVAEDELNNGTLYKKTWTVLNVSSGTVINYADMATGGQFEAWGANGEHVVGVKGDTLAFAATKVIYQLAVSKKYENVVIGSATAYPEGSVYFEYGHYEEVDGEKVWIPAEAGTYTEGEKTLTVATNVGGELQSLNKAVSQQGATLIDHEAALLTLAVQIIDLQNAGA</sequence>
<dbReference type="EMBL" id="CP121687">
    <property type="protein sequence ID" value="WZL70623.1"/>
    <property type="molecule type" value="Genomic_DNA"/>
</dbReference>